<organism evidence="2 3">
    <name type="scientific">Blastopirellula marina DSM 3645</name>
    <dbReference type="NCBI Taxonomy" id="314230"/>
    <lineage>
        <taxon>Bacteria</taxon>
        <taxon>Pseudomonadati</taxon>
        <taxon>Planctomycetota</taxon>
        <taxon>Planctomycetia</taxon>
        <taxon>Pirellulales</taxon>
        <taxon>Pirellulaceae</taxon>
        <taxon>Blastopirellula</taxon>
    </lineage>
</organism>
<dbReference type="EMBL" id="AANZ01000002">
    <property type="protein sequence ID" value="EAQ82136.1"/>
    <property type="molecule type" value="Genomic_DNA"/>
</dbReference>
<protein>
    <recommendedName>
        <fullName evidence="1">Alkyl hydroperoxide reductase subunit C/ Thiol specific antioxidant domain-containing protein</fullName>
    </recommendedName>
</protein>
<dbReference type="InterPro" id="IPR032801">
    <property type="entry name" value="PXL2A/B/C"/>
</dbReference>
<reference evidence="2 3" key="1">
    <citation type="submission" date="2006-02" db="EMBL/GenBank/DDBJ databases">
        <authorList>
            <person name="Amann R."/>
            <person name="Ferriera S."/>
            <person name="Johnson J."/>
            <person name="Kravitz S."/>
            <person name="Halpern A."/>
            <person name="Remington K."/>
            <person name="Beeson K."/>
            <person name="Tran B."/>
            <person name="Rogers Y.-H."/>
            <person name="Friedman R."/>
            <person name="Venter J.C."/>
        </authorList>
    </citation>
    <scope>NUCLEOTIDE SEQUENCE [LARGE SCALE GENOMIC DNA]</scope>
    <source>
        <strain evidence="2 3">DSM 3645</strain>
    </source>
</reference>
<dbReference type="Pfam" id="PF00578">
    <property type="entry name" value="AhpC-TSA"/>
    <property type="match status" value="1"/>
</dbReference>
<gene>
    <name evidence="2" type="ORF">DSM3645_00440</name>
</gene>
<dbReference type="InterPro" id="IPR000866">
    <property type="entry name" value="AhpC/TSA"/>
</dbReference>
<dbReference type="HOGENOM" id="CLU_128081_0_0_0"/>
<evidence type="ECO:0000313" key="2">
    <source>
        <dbReference type="EMBL" id="EAQ82136.1"/>
    </source>
</evidence>
<feature type="domain" description="Alkyl hydroperoxide reductase subunit C/ Thiol specific antioxidant" evidence="1">
    <location>
        <begin position="12"/>
        <end position="161"/>
    </location>
</feature>
<dbReference type="Gene3D" id="3.40.30.10">
    <property type="entry name" value="Glutaredoxin"/>
    <property type="match status" value="1"/>
</dbReference>
<dbReference type="SUPFAM" id="SSF52833">
    <property type="entry name" value="Thioredoxin-like"/>
    <property type="match status" value="1"/>
</dbReference>
<dbReference type="AlphaFoldDB" id="A3ZMG3"/>
<dbReference type="GO" id="GO:0016491">
    <property type="term" value="F:oxidoreductase activity"/>
    <property type="evidence" value="ECO:0007669"/>
    <property type="project" value="InterPro"/>
</dbReference>
<dbReference type="STRING" id="314230.DSM3645_00440"/>
<dbReference type="PANTHER" id="PTHR28630:SF3">
    <property type="entry name" value="PEROXIREDOXIN-LIKE 2C"/>
    <property type="match status" value="1"/>
</dbReference>
<dbReference type="Proteomes" id="UP000004358">
    <property type="component" value="Unassembled WGS sequence"/>
</dbReference>
<dbReference type="OrthoDB" id="200319at2"/>
<dbReference type="GO" id="GO:0016209">
    <property type="term" value="F:antioxidant activity"/>
    <property type="evidence" value="ECO:0007669"/>
    <property type="project" value="InterPro"/>
</dbReference>
<sequence>MDIAATSDRLTIGEAAPKVAVQDCRGERVALADRWSQRPLLIQFARHLGCTFCRDRAKQLKLDYPEIQQHNGDVVFITMGTHERAQQLQDGMQLPFDVLVDPHRAAYQAFRVPRGNVSQVAGPQVWLPGLGAVIRSGFGKPTGDLLQLQGTFVVDTAGMLRLAHLPRNSADHPQLVDILAAMEA</sequence>
<proteinExistence type="predicted"/>
<accession>A3ZMG3</accession>
<dbReference type="CDD" id="cd02970">
    <property type="entry name" value="PRX_like2"/>
    <property type="match status" value="1"/>
</dbReference>
<name>A3ZMG3_9BACT</name>
<evidence type="ECO:0000259" key="1">
    <source>
        <dbReference type="Pfam" id="PF00578"/>
    </source>
</evidence>
<dbReference type="NCBIfam" id="NF040769">
    <property type="entry name" value="SelL_rel_redox"/>
    <property type="match status" value="1"/>
</dbReference>
<dbReference type="PANTHER" id="PTHR28630">
    <property type="match status" value="1"/>
</dbReference>
<dbReference type="InterPro" id="IPR036249">
    <property type="entry name" value="Thioredoxin-like_sf"/>
</dbReference>
<comment type="caution">
    <text evidence="2">The sequence shown here is derived from an EMBL/GenBank/DDBJ whole genome shotgun (WGS) entry which is preliminary data.</text>
</comment>
<evidence type="ECO:0000313" key="3">
    <source>
        <dbReference type="Proteomes" id="UP000004358"/>
    </source>
</evidence>
<dbReference type="RefSeq" id="WP_002649978.1">
    <property type="nucleotide sequence ID" value="NZ_AANZ01000002.1"/>
</dbReference>